<dbReference type="Proteomes" id="UP000252458">
    <property type="component" value="Unassembled WGS sequence"/>
</dbReference>
<evidence type="ECO:0000313" key="14">
    <source>
        <dbReference type="Proteomes" id="UP000252458"/>
    </source>
</evidence>
<dbReference type="PRINTS" id="PR01576">
    <property type="entry name" value="PDEFORMYLASE"/>
</dbReference>
<dbReference type="PANTHER" id="PTHR42743:SF11">
    <property type="entry name" value="AMINODEOXYCHORISMATE LYASE"/>
    <property type="match status" value="1"/>
</dbReference>
<evidence type="ECO:0000256" key="11">
    <source>
        <dbReference type="ARBA" id="ARBA00049229"/>
    </source>
</evidence>
<evidence type="ECO:0000256" key="3">
    <source>
        <dbReference type="ARBA" id="ARBA00004824"/>
    </source>
</evidence>
<evidence type="ECO:0000256" key="8">
    <source>
        <dbReference type="ARBA" id="ARBA00022898"/>
    </source>
</evidence>
<dbReference type="Pfam" id="PF01327">
    <property type="entry name" value="Pep_deformylase"/>
    <property type="match status" value="1"/>
</dbReference>
<keyword evidence="12" id="KW-0378">Hydrolase</keyword>
<comment type="pathway">
    <text evidence="5">Amino-acid biosynthesis; L-leucine biosynthesis; L-leucine from 3-methyl-2-oxobutanoate: step 4/4.</text>
</comment>
<dbReference type="Pfam" id="PF01063">
    <property type="entry name" value="Aminotran_4"/>
    <property type="match status" value="1"/>
</dbReference>
<dbReference type="EC" id="3.5.1.88" evidence="12"/>
<keyword evidence="12" id="KW-0479">Metal-binding</keyword>
<evidence type="ECO:0000256" key="6">
    <source>
        <dbReference type="ARBA" id="ARBA00009320"/>
    </source>
</evidence>
<keyword evidence="12" id="KW-0648">Protein biosynthesis</keyword>
<dbReference type="SUPFAM" id="SSF56420">
    <property type="entry name" value="Peptide deformylase"/>
    <property type="match status" value="1"/>
</dbReference>
<feature type="active site" evidence="12">
    <location>
        <position position="138"/>
    </location>
</feature>
<dbReference type="GO" id="GO:0046394">
    <property type="term" value="P:carboxylic acid biosynthetic process"/>
    <property type="evidence" value="ECO:0007669"/>
    <property type="project" value="UniProtKB-ARBA"/>
</dbReference>
<dbReference type="AlphaFoldDB" id="A0A365QW27"/>
<accession>A0A365QW27</accession>
<comment type="pathway">
    <text evidence="3">Amino-acid biosynthesis; L-isoleucine biosynthesis; L-isoleucine from 2-oxobutanoate: step 4/4.</text>
</comment>
<dbReference type="InterPro" id="IPR050571">
    <property type="entry name" value="Class-IV_PLP-Dep_Aminotrnsfr"/>
</dbReference>
<dbReference type="GO" id="GO:0052654">
    <property type="term" value="F:L-leucine-2-oxoglutarate transaminase activity"/>
    <property type="evidence" value="ECO:0007669"/>
    <property type="project" value="RHEA"/>
</dbReference>
<dbReference type="GO" id="GO:0046872">
    <property type="term" value="F:metal ion binding"/>
    <property type="evidence" value="ECO:0007669"/>
    <property type="project" value="UniProtKB-KW"/>
</dbReference>
<dbReference type="SUPFAM" id="SSF56752">
    <property type="entry name" value="D-aminoacid aminotransferase-like PLP-dependent enzymes"/>
    <property type="match status" value="1"/>
</dbReference>
<comment type="catalytic activity">
    <reaction evidence="9">
        <text>L-valine + 2-oxoglutarate = 3-methyl-2-oxobutanoate + L-glutamate</text>
        <dbReference type="Rhea" id="RHEA:24813"/>
        <dbReference type="ChEBI" id="CHEBI:11851"/>
        <dbReference type="ChEBI" id="CHEBI:16810"/>
        <dbReference type="ChEBI" id="CHEBI:29985"/>
        <dbReference type="ChEBI" id="CHEBI:57762"/>
        <dbReference type="EC" id="2.6.1.42"/>
    </reaction>
</comment>
<keyword evidence="8" id="KW-0663">Pyridoxal phosphate</keyword>
<keyword evidence="12" id="KW-0408">Iron</keyword>
<comment type="similarity">
    <text evidence="6">Belongs to the class-IV pyridoxal-phosphate-dependent aminotransferase family.</text>
</comment>
<evidence type="ECO:0000256" key="2">
    <source>
        <dbReference type="ARBA" id="ARBA00003109"/>
    </source>
</evidence>
<feature type="binding site" evidence="12">
    <location>
        <position position="137"/>
    </location>
    <ligand>
        <name>Fe cation</name>
        <dbReference type="ChEBI" id="CHEBI:24875"/>
    </ligand>
</feature>
<dbReference type="InterPro" id="IPR036821">
    <property type="entry name" value="Peptide_deformylase_sf"/>
</dbReference>
<dbReference type="GO" id="GO:0042586">
    <property type="term" value="F:peptide deformylase activity"/>
    <property type="evidence" value="ECO:0007669"/>
    <property type="project" value="UniProtKB-UniRule"/>
</dbReference>
<dbReference type="InterPro" id="IPR043131">
    <property type="entry name" value="BCAT-like_N"/>
</dbReference>
<dbReference type="InterPro" id="IPR001544">
    <property type="entry name" value="Aminotrans_IV"/>
</dbReference>
<feature type="binding site" evidence="12">
    <location>
        <position position="94"/>
    </location>
    <ligand>
        <name>Fe cation</name>
        <dbReference type="ChEBI" id="CHEBI:24875"/>
    </ligand>
</feature>
<evidence type="ECO:0000256" key="9">
    <source>
        <dbReference type="ARBA" id="ARBA00048212"/>
    </source>
</evidence>
<dbReference type="FunFam" id="3.20.10.10:FF:000002">
    <property type="entry name" value="D-alanine aminotransferase"/>
    <property type="match status" value="1"/>
</dbReference>
<dbReference type="GO" id="GO:0052656">
    <property type="term" value="F:L-isoleucine-2-oxoglutarate transaminase activity"/>
    <property type="evidence" value="ECO:0007669"/>
    <property type="project" value="RHEA"/>
</dbReference>
<comment type="function">
    <text evidence="2">Acts on leucine, isoleucine and valine.</text>
</comment>
<dbReference type="GO" id="GO:0008652">
    <property type="term" value="P:amino acid biosynthetic process"/>
    <property type="evidence" value="ECO:0007669"/>
    <property type="project" value="UniProtKB-ARBA"/>
</dbReference>
<dbReference type="GO" id="GO:0052655">
    <property type="term" value="F:L-valine-2-oxoglutarate transaminase activity"/>
    <property type="evidence" value="ECO:0007669"/>
    <property type="project" value="RHEA"/>
</dbReference>
<dbReference type="InterPro" id="IPR043132">
    <property type="entry name" value="BCAT-like_C"/>
</dbReference>
<dbReference type="Gene3D" id="3.90.45.10">
    <property type="entry name" value="Peptide deformylase"/>
    <property type="match status" value="1"/>
</dbReference>
<proteinExistence type="inferred from homology"/>
<keyword evidence="14" id="KW-1185">Reference proteome</keyword>
<dbReference type="EMBL" id="QMFZ01000009">
    <property type="protein sequence ID" value="RBB39630.1"/>
    <property type="molecule type" value="Genomic_DNA"/>
</dbReference>
<dbReference type="RefSeq" id="WP_113045578.1">
    <property type="nucleotide sequence ID" value="NZ_QMFZ01000009.1"/>
</dbReference>
<dbReference type="Gene3D" id="3.30.470.10">
    <property type="match status" value="1"/>
</dbReference>
<dbReference type="GO" id="GO:0006412">
    <property type="term" value="P:translation"/>
    <property type="evidence" value="ECO:0007669"/>
    <property type="project" value="UniProtKB-UniRule"/>
</dbReference>
<evidence type="ECO:0000256" key="12">
    <source>
        <dbReference type="HAMAP-Rule" id="MF_00163"/>
    </source>
</evidence>
<reference evidence="13 14" key="1">
    <citation type="submission" date="2018-06" db="EMBL/GenBank/DDBJ databases">
        <title>Draft genome sequence of Burkholderia reimsis strain BE51 isolated from a French agricultural soil.</title>
        <authorList>
            <person name="Esmaeel Q."/>
        </authorList>
    </citation>
    <scope>NUCLEOTIDE SEQUENCE [LARGE SCALE GENOMIC DNA]</scope>
    <source>
        <strain evidence="13 14">BE51</strain>
    </source>
</reference>
<keyword evidence="13" id="KW-0808">Transferase</keyword>
<comment type="function">
    <text evidence="12">Removes the formyl group from the N-terminal Met of newly synthesized proteins. Requires at least a dipeptide for an efficient rate of reaction. N-terminal L-methionine is a prerequisite for activity but the enzyme has broad specificity at other positions.</text>
</comment>
<comment type="cofactor">
    <cofactor evidence="12">
        <name>Fe(2+)</name>
        <dbReference type="ChEBI" id="CHEBI:29033"/>
    </cofactor>
    <text evidence="12">Binds 1 Fe(2+) ion.</text>
</comment>
<dbReference type="HAMAP" id="MF_00163">
    <property type="entry name" value="Pep_deformylase"/>
    <property type="match status" value="1"/>
</dbReference>
<evidence type="ECO:0000256" key="1">
    <source>
        <dbReference type="ARBA" id="ARBA00001933"/>
    </source>
</evidence>
<comment type="similarity">
    <text evidence="7 12">Belongs to the polypeptide deformylase family.</text>
</comment>
<gene>
    <name evidence="12" type="primary">def</name>
    <name evidence="13" type="ORF">DPV79_12970</name>
</gene>
<comment type="caution">
    <text evidence="13">The sequence shown here is derived from an EMBL/GenBank/DDBJ whole genome shotgun (WGS) entry which is preliminary data.</text>
</comment>
<dbReference type="Gene3D" id="3.20.10.10">
    <property type="entry name" value="D-amino Acid Aminotransferase, subunit A, domain 2"/>
    <property type="match status" value="1"/>
</dbReference>
<evidence type="ECO:0000256" key="5">
    <source>
        <dbReference type="ARBA" id="ARBA00005072"/>
    </source>
</evidence>
<comment type="cofactor">
    <cofactor evidence="1">
        <name>pyridoxal 5'-phosphate</name>
        <dbReference type="ChEBI" id="CHEBI:597326"/>
    </cofactor>
</comment>
<evidence type="ECO:0000256" key="4">
    <source>
        <dbReference type="ARBA" id="ARBA00004931"/>
    </source>
</evidence>
<organism evidence="13 14">
    <name type="scientific">Burkholderia reimsis</name>
    <dbReference type="NCBI Taxonomy" id="2234132"/>
    <lineage>
        <taxon>Bacteria</taxon>
        <taxon>Pseudomonadati</taxon>
        <taxon>Pseudomonadota</taxon>
        <taxon>Betaproteobacteria</taxon>
        <taxon>Burkholderiales</taxon>
        <taxon>Burkholderiaceae</taxon>
        <taxon>Burkholderia</taxon>
    </lineage>
</organism>
<evidence type="ECO:0000313" key="13">
    <source>
        <dbReference type="EMBL" id="RBB39630.1"/>
    </source>
</evidence>
<evidence type="ECO:0000256" key="7">
    <source>
        <dbReference type="ARBA" id="ARBA00010759"/>
    </source>
</evidence>
<name>A0A365QW27_9BURK</name>
<dbReference type="InterPro" id="IPR036038">
    <property type="entry name" value="Aminotransferase-like"/>
</dbReference>
<dbReference type="InterPro" id="IPR023635">
    <property type="entry name" value="Peptide_deformylase"/>
</dbReference>
<comment type="catalytic activity">
    <reaction evidence="10">
        <text>L-isoleucine + 2-oxoglutarate = (S)-3-methyl-2-oxopentanoate + L-glutamate</text>
        <dbReference type="Rhea" id="RHEA:24801"/>
        <dbReference type="ChEBI" id="CHEBI:16810"/>
        <dbReference type="ChEBI" id="CHEBI:29985"/>
        <dbReference type="ChEBI" id="CHEBI:35146"/>
        <dbReference type="ChEBI" id="CHEBI:58045"/>
        <dbReference type="EC" id="2.6.1.42"/>
    </reaction>
</comment>
<feature type="binding site" evidence="12">
    <location>
        <position position="141"/>
    </location>
    <ligand>
        <name>Fe cation</name>
        <dbReference type="ChEBI" id="CHEBI:24875"/>
    </ligand>
</feature>
<comment type="catalytic activity">
    <reaction evidence="12">
        <text>N-terminal N-formyl-L-methionyl-[peptide] + H2O = N-terminal L-methionyl-[peptide] + formate</text>
        <dbReference type="Rhea" id="RHEA:24420"/>
        <dbReference type="Rhea" id="RHEA-COMP:10639"/>
        <dbReference type="Rhea" id="RHEA-COMP:10640"/>
        <dbReference type="ChEBI" id="CHEBI:15377"/>
        <dbReference type="ChEBI" id="CHEBI:15740"/>
        <dbReference type="ChEBI" id="CHEBI:49298"/>
        <dbReference type="ChEBI" id="CHEBI:64731"/>
        <dbReference type="EC" id="3.5.1.88"/>
    </reaction>
</comment>
<protein>
    <recommendedName>
        <fullName evidence="12">Peptide deformylase</fullName>
        <shortName evidence="12">PDF</shortName>
        <ecNumber evidence="12">3.5.1.88</ecNumber>
    </recommendedName>
    <alternativeName>
        <fullName evidence="12">Polypeptide deformylase</fullName>
    </alternativeName>
</protein>
<keyword evidence="13" id="KW-0032">Aminotransferase</keyword>
<comment type="catalytic activity">
    <reaction evidence="11">
        <text>L-leucine + 2-oxoglutarate = 4-methyl-2-oxopentanoate + L-glutamate</text>
        <dbReference type="Rhea" id="RHEA:18321"/>
        <dbReference type="ChEBI" id="CHEBI:16810"/>
        <dbReference type="ChEBI" id="CHEBI:17865"/>
        <dbReference type="ChEBI" id="CHEBI:29985"/>
        <dbReference type="ChEBI" id="CHEBI:57427"/>
        <dbReference type="EC" id="2.6.1.42"/>
    </reaction>
</comment>
<sequence length="508" mass="55876">MNTRILPVGTASLRDVARPVGDVTDPAVREAACALRAALRAFRDEHGFGRAVAAPQIGVGQRMIALAMDGWPDVIVNPEIVWHSDARMTLWDDCMCFPDLFVRVERHASVSVQYTTLDGELHRRDALSPDVSELMQHEIDHLDGKLSFDRAAGPNAVVHRSVFDADRASFVAQVDYAPHAPDVKRSAPERIQSAEASAYPPGAAYMNGRFVPIADARVSVLDWGFLHSDVTYDTVHVWNGRFFRLDRHIARFRRSLARLRLDVPLGDDALRDILVECVRRSGLRNAYVEMLCTRGVSPTFSRDPRDAVNQFIAFAVPYGSVANERQLREGLHLHLIDDVRRIPPESVDPQIKNYHWLDLVAGLLKGYDAGAESVVLKCTDGSIAEGPGFNVFIVRDGRLRTPERGVLHGITRQTVFELAASMGIDAQAGRVDDAQLREADEVFITSTAGGIMPVTRLNGAPIGDGRPGPMTRRLFDAYWAKHEDPAWSLAVDYAANCAANCAANSAAG</sequence>
<comment type="pathway">
    <text evidence="4">Amino-acid biosynthesis; L-valine biosynthesis; L-valine from pyruvate: step 4/4.</text>
</comment>
<dbReference type="PANTHER" id="PTHR42743">
    <property type="entry name" value="AMINO-ACID AMINOTRANSFERASE"/>
    <property type="match status" value="1"/>
</dbReference>
<evidence type="ECO:0000256" key="10">
    <source>
        <dbReference type="ARBA" id="ARBA00048798"/>
    </source>
</evidence>